<keyword evidence="2" id="KW-1185">Reference proteome</keyword>
<accession>A0ACC0WTK9</accession>
<organism evidence="1 2">
    <name type="scientific">Peronosclerospora sorghi</name>
    <dbReference type="NCBI Taxonomy" id="230839"/>
    <lineage>
        <taxon>Eukaryota</taxon>
        <taxon>Sar</taxon>
        <taxon>Stramenopiles</taxon>
        <taxon>Oomycota</taxon>
        <taxon>Peronosporomycetes</taxon>
        <taxon>Peronosporales</taxon>
        <taxon>Peronosporaceae</taxon>
        <taxon>Peronosclerospora</taxon>
    </lineage>
</organism>
<dbReference type="Proteomes" id="UP001163321">
    <property type="component" value="Chromosome 1"/>
</dbReference>
<sequence>MTIPRGMIRLCLGLLVTHMSTFAAATVKYKELSYGEIIDSLLAMETKYPEYAEVFSVQDKYNLPKPKALQCTWKQKLVPCEQYVMVITDETSLPDPARPELIFSGAVHGNERVGPLVVVALAELLLSHASRSDGNPWLRHLVQTRTIMIVPTANAYGYDHNVRRELDADPNRDFPYNLNASDECMVTMAARALNELWRDHLFQLGITFHAGTECITYEWGGKNHVKPSGKSERSPDDRSQQQLARIMSRFGGKFQEHTRYYPDDTMNDAVYAVNGGMEDWGYAASWENDVSSRKPIRPCTPQTYGGYPAHKTMYNNATHRAFNVLIETSKNKHPNATALGDSAALSDDALRGYLPATETIGHVPRNVRLSLLYIDLVQPYLVWKTHPHRTVVEKAATFEWEVAGAIIVDRTQLRVWSNDSLDARMLTRAQQGVTRWYHEDLHLDMEAPPNKGLFSASVTFPAAGTYHVQAIATVDQDWAKQGTGDYVPVPNVKPQTHIVNARTNDNWYYSNNGHVVQGQTVWASPVIKIVVLENALRHRHDKEN</sequence>
<evidence type="ECO:0000313" key="1">
    <source>
        <dbReference type="EMBL" id="KAI9921433.1"/>
    </source>
</evidence>
<evidence type="ECO:0000313" key="2">
    <source>
        <dbReference type="Proteomes" id="UP001163321"/>
    </source>
</evidence>
<proteinExistence type="predicted"/>
<dbReference type="EMBL" id="CM047580">
    <property type="protein sequence ID" value="KAI9921433.1"/>
    <property type="molecule type" value="Genomic_DNA"/>
</dbReference>
<protein>
    <submittedName>
        <fullName evidence="1">Uncharacterized protein</fullName>
    </submittedName>
</protein>
<gene>
    <name evidence="1" type="ORF">PsorP6_000840</name>
</gene>
<comment type="caution">
    <text evidence="1">The sequence shown here is derived from an EMBL/GenBank/DDBJ whole genome shotgun (WGS) entry which is preliminary data.</text>
</comment>
<name>A0ACC0WTK9_9STRA</name>
<reference evidence="1 2" key="1">
    <citation type="journal article" date="2022" name="bioRxiv">
        <title>The genome of the oomycete Peronosclerospora sorghi, a cosmopolitan pathogen of maize and sorghum, is inflated with dispersed pseudogenes.</title>
        <authorList>
            <person name="Fletcher K."/>
            <person name="Martin F."/>
            <person name="Isakeit T."/>
            <person name="Cavanaugh K."/>
            <person name="Magill C."/>
            <person name="Michelmore R."/>
        </authorList>
    </citation>
    <scope>NUCLEOTIDE SEQUENCE [LARGE SCALE GENOMIC DNA]</scope>
    <source>
        <strain evidence="1">P6</strain>
    </source>
</reference>